<dbReference type="Proteomes" id="UP000663720">
    <property type="component" value="Chromosome"/>
</dbReference>
<dbReference type="NCBIfam" id="NF047401">
    <property type="entry name" value="TA_anti_VapB15"/>
    <property type="match status" value="1"/>
</dbReference>
<name>A0A975GF14_9BACT</name>
<protein>
    <submittedName>
        <fullName evidence="1">Uncharacterized protein</fullName>
    </submittedName>
</protein>
<evidence type="ECO:0000313" key="2">
    <source>
        <dbReference type="Proteomes" id="UP000663720"/>
    </source>
</evidence>
<dbReference type="EMBL" id="CP061799">
    <property type="protein sequence ID" value="QTA78763.1"/>
    <property type="molecule type" value="Genomic_DNA"/>
</dbReference>
<sequence length="72" mass="8459">MPYSLSINFNQLKSLIIQCGIEEKVEIIRMLEQDTLPIRFKRFLNKVKTNDLSIEEITAEVEAVREKRYSGK</sequence>
<dbReference type="AlphaFoldDB" id="A0A975GF14"/>
<accession>A0A975GF14</accession>
<gene>
    <name evidence="1" type="ORF">dnl_09970</name>
</gene>
<evidence type="ECO:0000313" key="1">
    <source>
        <dbReference type="EMBL" id="QTA78763.1"/>
    </source>
</evidence>
<organism evidence="1 2">
    <name type="scientific">Desulfonema limicola</name>
    <dbReference type="NCBI Taxonomy" id="45656"/>
    <lineage>
        <taxon>Bacteria</taxon>
        <taxon>Pseudomonadati</taxon>
        <taxon>Thermodesulfobacteriota</taxon>
        <taxon>Desulfobacteria</taxon>
        <taxon>Desulfobacterales</taxon>
        <taxon>Desulfococcaceae</taxon>
        <taxon>Desulfonema</taxon>
    </lineage>
</organism>
<dbReference type="RefSeq" id="WP_207690586.1">
    <property type="nucleotide sequence ID" value="NZ_CP061799.1"/>
</dbReference>
<proteinExistence type="predicted"/>
<keyword evidence="2" id="KW-1185">Reference proteome</keyword>
<reference evidence="1" key="1">
    <citation type="journal article" date="2021" name="Microb. Physiol.">
        <title>Proteogenomic Insights into the Physiology of Marine, Sulfate-Reducing, Filamentous Desulfonema limicola and Desulfonema magnum.</title>
        <authorList>
            <person name="Schnaars V."/>
            <person name="Wohlbrand L."/>
            <person name="Scheve S."/>
            <person name="Hinrichs C."/>
            <person name="Reinhardt R."/>
            <person name="Rabus R."/>
        </authorList>
    </citation>
    <scope>NUCLEOTIDE SEQUENCE</scope>
    <source>
        <strain evidence="1">5ac10</strain>
    </source>
</reference>
<dbReference type="KEGG" id="dli:dnl_09970"/>